<dbReference type="GO" id="GO:0005634">
    <property type="term" value="C:nucleus"/>
    <property type="evidence" value="ECO:0007669"/>
    <property type="project" value="UniProtKB-SubCell"/>
</dbReference>
<feature type="domain" description="DDT" evidence="6">
    <location>
        <begin position="397"/>
        <end position="460"/>
    </location>
</feature>
<evidence type="ECO:0000259" key="6">
    <source>
        <dbReference type="PROSITE" id="PS50827"/>
    </source>
</evidence>
<keyword evidence="9" id="KW-1185">Reference proteome</keyword>
<organism evidence="8 9">
    <name type="scientific">Pneumocystis wakefieldiae</name>
    <dbReference type="NCBI Taxonomy" id="38082"/>
    <lineage>
        <taxon>Eukaryota</taxon>
        <taxon>Fungi</taxon>
        <taxon>Dikarya</taxon>
        <taxon>Ascomycota</taxon>
        <taxon>Taphrinomycotina</taxon>
        <taxon>Pneumocystomycetes</taxon>
        <taxon>Pneumocystaceae</taxon>
        <taxon>Pneumocystis</taxon>
    </lineage>
</organism>
<evidence type="ECO:0000259" key="7">
    <source>
        <dbReference type="PROSITE" id="PS51136"/>
    </source>
</evidence>
<dbReference type="PANTHER" id="PTHR32075">
    <property type="entry name" value="ISWI CHROMATIN-REMODELING COMPLEX SUBUNIT YPL216W-RELATED"/>
    <property type="match status" value="1"/>
</dbReference>
<evidence type="ECO:0008006" key="10">
    <source>
        <dbReference type="Google" id="ProtNLM"/>
    </source>
</evidence>
<dbReference type="OrthoDB" id="332390at2759"/>
<evidence type="ECO:0000313" key="9">
    <source>
        <dbReference type="Proteomes" id="UP000663699"/>
    </source>
</evidence>
<dbReference type="InterPro" id="IPR018501">
    <property type="entry name" value="DDT_dom"/>
</dbReference>
<feature type="compositionally biased region" description="Basic residues" evidence="5">
    <location>
        <begin position="667"/>
        <end position="677"/>
    </location>
</feature>
<dbReference type="GO" id="GO:0000785">
    <property type="term" value="C:chromatin"/>
    <property type="evidence" value="ECO:0007669"/>
    <property type="project" value="UniProtKB-ARBA"/>
</dbReference>
<evidence type="ECO:0000256" key="5">
    <source>
        <dbReference type="SAM" id="MobiDB-lite"/>
    </source>
</evidence>
<dbReference type="AlphaFoldDB" id="A0A899FVL7"/>
<dbReference type="InterPro" id="IPR013136">
    <property type="entry name" value="WSTF_Acf1_Cbp146"/>
</dbReference>
<dbReference type="Pfam" id="PF02791">
    <property type="entry name" value="DDT"/>
    <property type="match status" value="1"/>
</dbReference>
<comment type="subcellular location">
    <subcellularLocation>
        <location evidence="1 3">Nucleus</location>
    </subcellularLocation>
</comment>
<dbReference type="Pfam" id="PF10537">
    <property type="entry name" value="WAC_Acf1_DNA_bd"/>
    <property type="match status" value="1"/>
</dbReference>
<accession>A0A899FVL7</accession>
<dbReference type="InterPro" id="IPR028941">
    <property type="entry name" value="WHIM2_dom"/>
</dbReference>
<feature type="coiled-coil region" evidence="4">
    <location>
        <begin position="577"/>
        <end position="611"/>
    </location>
</feature>
<name>A0A899FVL7_9ASCO</name>
<feature type="coiled-coil region" evidence="4">
    <location>
        <begin position="698"/>
        <end position="725"/>
    </location>
</feature>
<keyword evidence="2 3" id="KW-0539">Nucleus</keyword>
<evidence type="ECO:0000256" key="4">
    <source>
        <dbReference type="SAM" id="Coils"/>
    </source>
</evidence>
<protein>
    <recommendedName>
        <fullName evidence="10">WAC domain-containing protein</fullName>
    </recommendedName>
</protein>
<proteinExistence type="predicted"/>
<dbReference type="GO" id="GO:0031509">
    <property type="term" value="P:subtelomeric heterochromatin formation"/>
    <property type="evidence" value="ECO:0007669"/>
    <property type="project" value="TreeGrafter"/>
</dbReference>
<reference evidence="8" key="1">
    <citation type="submission" date="2020-06" db="EMBL/GenBank/DDBJ databases">
        <title>Genomes of multiple members of Pneumocystis genus reveal paths to human pathogen Pneumocystis jirovecii.</title>
        <authorList>
            <person name="Cisse O.H."/>
            <person name="Ma L."/>
            <person name="Dekker J."/>
            <person name="Khil P."/>
            <person name="Jo J."/>
            <person name="Brenchley J."/>
            <person name="Blair R."/>
            <person name="Pahar B."/>
            <person name="Chabe M."/>
            <person name="Van Rompay K.A."/>
            <person name="Keesler R."/>
            <person name="Sukura A."/>
            <person name="Hirsch V."/>
            <person name="Kutty G."/>
            <person name="Liu Y."/>
            <person name="Peng L."/>
            <person name="Chen J."/>
            <person name="Song J."/>
            <person name="Weissenbacher-Lang C."/>
            <person name="Xu J."/>
            <person name="Upham N.S."/>
            <person name="Stajich J.E."/>
            <person name="Cuomo C.A."/>
            <person name="Cushion M.T."/>
            <person name="Kovacs J.A."/>
        </authorList>
    </citation>
    <scope>NUCLEOTIDE SEQUENCE</scope>
    <source>
        <strain evidence="8">2A</strain>
    </source>
</reference>
<evidence type="ECO:0000256" key="1">
    <source>
        <dbReference type="ARBA" id="ARBA00004123"/>
    </source>
</evidence>
<keyword evidence="4" id="KW-0175">Coiled coil</keyword>
<dbReference type="PANTHER" id="PTHR32075:SF6">
    <property type="entry name" value="ISWI CHROMATIN-REMODELING COMPLEX SUBUNIT YPL216W-RELATED"/>
    <property type="match status" value="1"/>
</dbReference>
<evidence type="ECO:0000313" key="8">
    <source>
        <dbReference type="EMBL" id="QSL65831.1"/>
    </source>
</evidence>
<gene>
    <name evidence="8" type="ORF">MERGE_000109</name>
</gene>
<dbReference type="PROSITE" id="PS50827">
    <property type="entry name" value="DDT"/>
    <property type="match status" value="1"/>
</dbReference>
<dbReference type="GO" id="GO:0000781">
    <property type="term" value="C:chromosome, telomeric region"/>
    <property type="evidence" value="ECO:0007669"/>
    <property type="project" value="GOC"/>
</dbReference>
<dbReference type="Pfam" id="PF15613">
    <property type="entry name" value="WSD"/>
    <property type="match status" value="1"/>
</dbReference>
<evidence type="ECO:0000256" key="3">
    <source>
        <dbReference type="PROSITE-ProRule" id="PRU00475"/>
    </source>
</evidence>
<feature type="region of interest" description="Disordered" evidence="5">
    <location>
        <begin position="667"/>
        <end position="693"/>
    </location>
</feature>
<dbReference type="PROSITE" id="PS51136">
    <property type="entry name" value="WAC"/>
    <property type="match status" value="1"/>
</dbReference>
<feature type="domain" description="WAC" evidence="7">
    <location>
        <begin position="119"/>
        <end position="241"/>
    </location>
</feature>
<evidence type="ECO:0000256" key="2">
    <source>
        <dbReference type="ARBA" id="ARBA00023242"/>
    </source>
</evidence>
<sequence length="914" mass="107849">MGSIVGEKNTARDRDKEGIISWKRFGGVLLNFRGKQTVKRKSRDNRLLLNLREKEGESRGEIKKYKGQRKKNGRKRVNFEGNSVEGDDKELSLMKMGQVLQKRKIIKYTSVPENIQEDQEVWYIPITQEVFTEYDDYLTRYIYDEESLNNLYRMDFYNQKIFMCEITGHTNMTYFQAYQSELLHARDVEETFPESLKEPVLRKIQLSLTTRIDYLVDEIYDQFKKDYYPGESLICTLAGEKWEVQVREKTKFNEIISPNGIFRPAHTKYLVEMPEKYKKEDTREETVDEKTLSRERGSFTKAILRAFIKNVVKKESWTGSPWIIKAIKMFKIDIISPKLRKEEIERQLHKKKMEIEGVAGKNARGFQLKYPIEDLDLAPASNVSHRPEFIFETLINKNSISVLLETWTFLNVFCEPLILDSFTLDDYIDSLHYTSLDPPCELINETHCSLLKSLVGERSSLCLSSCMSPSKKDVFNRVNVINNSHIGNFGENWRELLQRRIFENGKWIIIVIGIINELLKNSLYPEKYDLVLKEFNVPHIKESYCEVYYNLNSDNKLRVLEILIELCYNTPLTRNYIEECSESIIQAKKDKQELIKTKKQHLEKIREIRDEIRKLFPGGIPRSEQLSPLEEQIDEETENEDEEIHENFEPDDHSIINTEENVLTIKTRSRSGAKRRRTYEDEPKIKPQPPDPKTLKQYEKLTQEIKKIKRQIQKIEDDMDISDINIREADAQRVRILGYDRFWNRYWWLENNGMPYYGMPDSSTSYAGYATGRIWIQGPSPDIIEKFRQDKILERKQIEEGKTPLASFNDWAYIDTPEKTEELLNWLNPKGVRELKLKNVIQARINFIYQTMDARKKYLSGELIEAKRSTRATLGIDYERERFLNWVNLKAIEYFGCGHSHLQAKKERTSNKKK</sequence>
<dbReference type="EMBL" id="CP054539">
    <property type="protein sequence ID" value="QSL65831.1"/>
    <property type="molecule type" value="Genomic_DNA"/>
</dbReference>
<dbReference type="Proteomes" id="UP000663699">
    <property type="component" value="Chromosome 8"/>
</dbReference>